<name>A0A5B0NDG5_PUCGR</name>
<dbReference type="AlphaFoldDB" id="A0A5B0NDG5"/>
<keyword evidence="2" id="KW-1185">Reference proteome</keyword>
<comment type="caution">
    <text evidence="1">The sequence shown here is derived from an EMBL/GenBank/DDBJ whole genome shotgun (WGS) entry which is preliminary data.</text>
</comment>
<evidence type="ECO:0000313" key="1">
    <source>
        <dbReference type="EMBL" id="KAA1087247.1"/>
    </source>
</evidence>
<evidence type="ECO:0000313" key="2">
    <source>
        <dbReference type="Proteomes" id="UP000324748"/>
    </source>
</evidence>
<dbReference type="EMBL" id="VSWC01000105">
    <property type="protein sequence ID" value="KAA1087247.1"/>
    <property type="molecule type" value="Genomic_DNA"/>
</dbReference>
<accession>A0A5B0NDG5</accession>
<reference evidence="1 2" key="1">
    <citation type="submission" date="2019-05" db="EMBL/GenBank/DDBJ databases">
        <title>Emergence of the Ug99 lineage of the wheat stem rust pathogen through somatic hybridization.</title>
        <authorList>
            <person name="Li F."/>
            <person name="Upadhyaya N.M."/>
            <person name="Sperschneider J."/>
            <person name="Matny O."/>
            <person name="Nguyen-Phuc H."/>
            <person name="Mago R."/>
            <person name="Raley C."/>
            <person name="Miller M.E."/>
            <person name="Silverstein K.A.T."/>
            <person name="Henningsen E."/>
            <person name="Hirsch C.D."/>
            <person name="Visser B."/>
            <person name="Pretorius Z.A."/>
            <person name="Steffenson B.J."/>
            <person name="Schwessinger B."/>
            <person name="Dodds P.N."/>
            <person name="Figueroa M."/>
        </authorList>
    </citation>
    <scope>NUCLEOTIDE SEQUENCE [LARGE SCALE GENOMIC DNA]</scope>
    <source>
        <strain evidence="1">21-0</strain>
    </source>
</reference>
<sequence length="88" mass="9715">MSYFKLFHLTRSKKRFSIKNNRCAPLALVATSDPFGLDTSARLTSPRRSSTPIGCKPFHATLFKPPLPLESTTNRLSGVLPTSPIKKA</sequence>
<organism evidence="1 2">
    <name type="scientific">Puccinia graminis f. sp. tritici</name>
    <dbReference type="NCBI Taxonomy" id="56615"/>
    <lineage>
        <taxon>Eukaryota</taxon>
        <taxon>Fungi</taxon>
        <taxon>Dikarya</taxon>
        <taxon>Basidiomycota</taxon>
        <taxon>Pucciniomycotina</taxon>
        <taxon>Pucciniomycetes</taxon>
        <taxon>Pucciniales</taxon>
        <taxon>Pucciniaceae</taxon>
        <taxon>Puccinia</taxon>
    </lineage>
</organism>
<protein>
    <submittedName>
        <fullName evidence="1">Uncharacterized protein</fullName>
    </submittedName>
</protein>
<gene>
    <name evidence="1" type="ORF">PGT21_026745</name>
</gene>
<dbReference type="Proteomes" id="UP000324748">
    <property type="component" value="Unassembled WGS sequence"/>
</dbReference>
<proteinExistence type="predicted"/>